<organism evidence="1 2">
    <name type="scientific">Leptospira yanagawae serovar Saopaulo str. Sao Paulo = ATCC 700523</name>
    <dbReference type="NCBI Taxonomy" id="1249483"/>
    <lineage>
        <taxon>Bacteria</taxon>
        <taxon>Pseudomonadati</taxon>
        <taxon>Spirochaetota</taxon>
        <taxon>Spirochaetia</taxon>
        <taxon>Leptospirales</taxon>
        <taxon>Leptospiraceae</taxon>
        <taxon>Leptospira</taxon>
    </lineage>
</organism>
<dbReference type="AlphaFoldDB" id="A0A5E8H8D2"/>
<dbReference type="STRING" id="1249483.LEP1GSC202_2364"/>
<evidence type="ECO:0000313" key="2">
    <source>
        <dbReference type="Proteomes" id="UP000013996"/>
    </source>
</evidence>
<proteinExistence type="predicted"/>
<sequence length="199" mass="23963">MTQYMKKIILNPLFFFFLFNCAFDIRQLPSPKKIDFPIERKNKNILNIGDFEILNSDLKEIESAWRYIFISYMNNDVSITNKYFITDNEMNQNAINLDVKIRPILIENRNHWWSLPIIYPATLFWPFHFRKIDYNISVDYTISKSRNIILSDTFEINNEETIYFYGLTRTFIFEEFIEDSNKKALDKCISKISLQLFQL</sequence>
<dbReference type="NCBIfam" id="NF047770">
    <property type="entry name" value="LBF_2127_lipo"/>
    <property type="match status" value="1"/>
</dbReference>
<dbReference type="EMBL" id="AOGX02000032">
    <property type="protein sequence ID" value="EOQ87731.1"/>
    <property type="molecule type" value="Genomic_DNA"/>
</dbReference>
<evidence type="ECO:0000313" key="1">
    <source>
        <dbReference type="EMBL" id="EOQ87731.1"/>
    </source>
</evidence>
<evidence type="ECO:0008006" key="3">
    <source>
        <dbReference type="Google" id="ProtNLM"/>
    </source>
</evidence>
<dbReference type="InterPro" id="IPR058081">
    <property type="entry name" value="LBF_2127"/>
</dbReference>
<gene>
    <name evidence="1" type="ORF">LEP1GSC202_2364</name>
</gene>
<dbReference type="Proteomes" id="UP000013996">
    <property type="component" value="Unassembled WGS sequence"/>
</dbReference>
<protein>
    <recommendedName>
        <fullName evidence="3">Lipoprotein</fullName>
    </recommendedName>
</protein>
<reference evidence="1 2" key="1">
    <citation type="submission" date="2013-04" db="EMBL/GenBank/DDBJ databases">
        <authorList>
            <person name="Harkins D.M."/>
            <person name="Durkin A.S."/>
            <person name="Brinkac L.M."/>
            <person name="Haft D.H."/>
            <person name="Selengut J.D."/>
            <person name="Sanka R."/>
            <person name="DePew J."/>
            <person name="Purushe J."/>
            <person name="Hartskeerl R.A."/>
            <person name="Ahmed A."/>
            <person name="van der Linden H."/>
            <person name="Goris M.G.A."/>
            <person name="Vinetz J.M."/>
            <person name="Sutton G.G."/>
            <person name="Nierman W.C."/>
            <person name="Fouts D.E."/>
        </authorList>
    </citation>
    <scope>NUCLEOTIDE SEQUENCE [LARGE SCALE GENOMIC DNA]</scope>
    <source>
        <strain evidence="1 2">Sao Paulo</strain>
    </source>
</reference>
<comment type="caution">
    <text evidence="1">The sequence shown here is derived from an EMBL/GenBank/DDBJ whole genome shotgun (WGS) entry which is preliminary data.</text>
</comment>
<name>A0A5E8H8D2_9LEPT</name>
<accession>A0A5E8H8D2</accession>